<dbReference type="PRINTS" id="PR00111">
    <property type="entry name" value="ABHYDROLASE"/>
</dbReference>
<gene>
    <name evidence="2" type="ORF">G4223_19185</name>
</gene>
<dbReference type="InterPro" id="IPR000073">
    <property type="entry name" value="AB_hydrolase_1"/>
</dbReference>
<dbReference type="RefSeq" id="WP_163683078.1">
    <property type="nucleotide sequence ID" value="NZ_JAAIYP010000047.1"/>
</dbReference>
<dbReference type="GO" id="GO:0016787">
    <property type="term" value="F:hydrolase activity"/>
    <property type="evidence" value="ECO:0007669"/>
    <property type="project" value="UniProtKB-KW"/>
</dbReference>
<organism evidence="2 3">
    <name type="scientific">Magnetospirillum aberrantis SpK</name>
    <dbReference type="NCBI Taxonomy" id="908842"/>
    <lineage>
        <taxon>Bacteria</taxon>
        <taxon>Pseudomonadati</taxon>
        <taxon>Pseudomonadota</taxon>
        <taxon>Alphaproteobacteria</taxon>
        <taxon>Rhodospirillales</taxon>
        <taxon>Rhodospirillaceae</taxon>
        <taxon>Magnetospirillum</taxon>
    </lineage>
</organism>
<proteinExistence type="predicted"/>
<protein>
    <submittedName>
        <fullName evidence="2">Alpha/beta hydrolase</fullName>
    </submittedName>
</protein>
<evidence type="ECO:0000259" key="1">
    <source>
        <dbReference type="Pfam" id="PF00561"/>
    </source>
</evidence>
<evidence type="ECO:0000313" key="3">
    <source>
        <dbReference type="Proteomes" id="UP000480684"/>
    </source>
</evidence>
<dbReference type="InterPro" id="IPR029058">
    <property type="entry name" value="AB_hydrolase_fold"/>
</dbReference>
<reference evidence="2 3" key="1">
    <citation type="submission" date="2020-02" db="EMBL/GenBank/DDBJ databases">
        <authorList>
            <person name="Dziuba M."/>
            <person name="Kuznetsov B."/>
            <person name="Mardanov A."/>
            <person name="Ravin N."/>
            <person name="Grouzdev D."/>
        </authorList>
    </citation>
    <scope>NUCLEOTIDE SEQUENCE [LARGE SCALE GENOMIC DNA]</scope>
    <source>
        <strain evidence="2 3">SpK</strain>
    </source>
</reference>
<dbReference type="Gene3D" id="3.40.50.1820">
    <property type="entry name" value="alpha/beta hydrolase"/>
    <property type="match status" value="1"/>
</dbReference>
<keyword evidence="2" id="KW-0378">Hydrolase</keyword>
<feature type="domain" description="AB hydrolase-1" evidence="1">
    <location>
        <begin position="42"/>
        <end position="140"/>
    </location>
</feature>
<dbReference type="SUPFAM" id="SSF53474">
    <property type="entry name" value="alpha/beta-Hydrolases"/>
    <property type="match status" value="1"/>
</dbReference>
<dbReference type="PANTHER" id="PTHR43798">
    <property type="entry name" value="MONOACYLGLYCEROL LIPASE"/>
    <property type="match status" value="1"/>
</dbReference>
<dbReference type="Pfam" id="PF00561">
    <property type="entry name" value="Abhydrolase_1"/>
    <property type="match status" value="1"/>
</dbReference>
<accession>A0A7C9QX18</accession>
<dbReference type="Proteomes" id="UP000480684">
    <property type="component" value="Unassembled WGS sequence"/>
</dbReference>
<dbReference type="InterPro" id="IPR050266">
    <property type="entry name" value="AB_hydrolase_sf"/>
</dbReference>
<dbReference type="PROSITE" id="PS51257">
    <property type="entry name" value="PROKAR_LIPOPROTEIN"/>
    <property type="match status" value="1"/>
</dbReference>
<comment type="caution">
    <text evidence="2">The sequence shown here is derived from an EMBL/GenBank/DDBJ whole genome shotgun (WGS) entry which is preliminary data.</text>
</comment>
<dbReference type="EMBL" id="JAAIYP010000047">
    <property type="protein sequence ID" value="NFV82239.1"/>
    <property type="molecule type" value="Genomic_DNA"/>
</dbReference>
<sequence>MLFSLPRRTFLAGLSAVGVTACATRSGNTLLGHTVVGDGPETVLVLHEWMGDHSNYDATLPYLATSQARYVFADLRGYGLSRGLHGSYSMAEAAADSVALADHLGAREFHVVGHSMSGMIAQYLALNWPERVRSIMAISPVPACGFKADGGAMTKLRAIVVDDDSLRGAVAARTGNRYGRAWLDRKLALARRADPTAMLGYLDMFTGTDFASRMTDLPMPARLVVGAHDIGFYGRNALEPAFQKAFARVDTSVVAEAGHYSMVETPVLVAALMERMVATTTASVHALRSDGTARSFQPTTI</sequence>
<name>A0A7C9QX18_9PROT</name>
<keyword evidence="3" id="KW-1185">Reference proteome</keyword>
<dbReference type="AlphaFoldDB" id="A0A7C9QX18"/>
<evidence type="ECO:0000313" key="2">
    <source>
        <dbReference type="EMBL" id="NFV82239.1"/>
    </source>
</evidence>